<sequence length="120" mass="13446">MELRISLSVECNFKAMYELLKDWKPSHLFGSDGQAIQPSLKLAVSHVYGGAEQDSCQRLNMLIDVVFKLKKTLHISLSIASPPIDSPTISSLYNKLISECDYNNEIKINTEYHTELNSAG</sequence>
<evidence type="ECO:0000313" key="2">
    <source>
        <dbReference type="Proteomes" id="UP001165064"/>
    </source>
</evidence>
<protein>
    <submittedName>
        <fullName evidence="1">Unnamed protein product</fullName>
    </submittedName>
</protein>
<dbReference type="EMBL" id="BSXS01017279">
    <property type="protein sequence ID" value="GMF08730.1"/>
    <property type="molecule type" value="Genomic_DNA"/>
</dbReference>
<dbReference type="Proteomes" id="UP001165064">
    <property type="component" value="Unassembled WGS sequence"/>
</dbReference>
<reference evidence="1" key="1">
    <citation type="submission" date="2023-04" db="EMBL/GenBank/DDBJ databases">
        <title>Ambrosiozyma monospora NBRC 10751.</title>
        <authorList>
            <person name="Ichikawa N."/>
            <person name="Sato H."/>
            <person name="Tonouchi N."/>
        </authorList>
    </citation>
    <scope>NUCLEOTIDE SEQUENCE</scope>
    <source>
        <strain evidence="1">NBRC 10751</strain>
    </source>
</reference>
<accession>A0ACB5UDG6</accession>
<keyword evidence="2" id="KW-1185">Reference proteome</keyword>
<comment type="caution">
    <text evidence="1">The sequence shown here is derived from an EMBL/GenBank/DDBJ whole genome shotgun (WGS) entry which is preliminary data.</text>
</comment>
<gene>
    <name evidence="1" type="ORF">Amon02_001335000</name>
</gene>
<name>A0ACB5UDG6_AMBMO</name>
<proteinExistence type="predicted"/>
<organism evidence="1 2">
    <name type="scientific">Ambrosiozyma monospora</name>
    <name type="common">Yeast</name>
    <name type="synonym">Endomycopsis monosporus</name>
    <dbReference type="NCBI Taxonomy" id="43982"/>
    <lineage>
        <taxon>Eukaryota</taxon>
        <taxon>Fungi</taxon>
        <taxon>Dikarya</taxon>
        <taxon>Ascomycota</taxon>
        <taxon>Saccharomycotina</taxon>
        <taxon>Pichiomycetes</taxon>
        <taxon>Pichiales</taxon>
        <taxon>Pichiaceae</taxon>
        <taxon>Ambrosiozyma</taxon>
    </lineage>
</organism>
<evidence type="ECO:0000313" key="1">
    <source>
        <dbReference type="EMBL" id="GMF08730.1"/>
    </source>
</evidence>